<accession>A0AAD6Z2G4</accession>
<evidence type="ECO:0000313" key="3">
    <source>
        <dbReference type="Proteomes" id="UP001218218"/>
    </source>
</evidence>
<sequence length="80" mass="8870">VETTFGHVRVYLPLTTHGPLTLSSSWRAARLSPVLRRVCTPLREEGLKTNWFVGDIGAWSAKSEVGDEVRIGSDFGSIWV</sequence>
<evidence type="ECO:0000259" key="1">
    <source>
        <dbReference type="Pfam" id="PF24016"/>
    </source>
</evidence>
<dbReference type="Pfam" id="PF24016">
    <property type="entry name" value="DUF7330"/>
    <property type="match status" value="1"/>
</dbReference>
<feature type="domain" description="DUF7330" evidence="1">
    <location>
        <begin position="2"/>
        <end position="80"/>
    </location>
</feature>
<dbReference type="Proteomes" id="UP001218218">
    <property type="component" value="Unassembled WGS sequence"/>
</dbReference>
<evidence type="ECO:0000313" key="2">
    <source>
        <dbReference type="EMBL" id="KAJ7303675.1"/>
    </source>
</evidence>
<dbReference type="AlphaFoldDB" id="A0AAD6Z2G4"/>
<feature type="non-terminal residue" evidence="2">
    <location>
        <position position="1"/>
    </location>
</feature>
<dbReference type="InterPro" id="IPR055754">
    <property type="entry name" value="DUF7330"/>
</dbReference>
<name>A0AAD6Z2G4_9AGAR</name>
<dbReference type="EMBL" id="JARIHO010000104">
    <property type="protein sequence ID" value="KAJ7303675.1"/>
    <property type="molecule type" value="Genomic_DNA"/>
</dbReference>
<reference evidence="2" key="1">
    <citation type="submission" date="2023-03" db="EMBL/GenBank/DDBJ databases">
        <title>Massive genome expansion in bonnet fungi (Mycena s.s.) driven by repeated elements and novel gene families across ecological guilds.</title>
        <authorList>
            <consortium name="Lawrence Berkeley National Laboratory"/>
            <person name="Harder C.B."/>
            <person name="Miyauchi S."/>
            <person name="Viragh M."/>
            <person name="Kuo A."/>
            <person name="Thoen E."/>
            <person name="Andreopoulos B."/>
            <person name="Lu D."/>
            <person name="Skrede I."/>
            <person name="Drula E."/>
            <person name="Henrissat B."/>
            <person name="Morin E."/>
            <person name="Kohler A."/>
            <person name="Barry K."/>
            <person name="LaButti K."/>
            <person name="Morin E."/>
            <person name="Salamov A."/>
            <person name="Lipzen A."/>
            <person name="Mereny Z."/>
            <person name="Hegedus B."/>
            <person name="Baldrian P."/>
            <person name="Stursova M."/>
            <person name="Weitz H."/>
            <person name="Taylor A."/>
            <person name="Grigoriev I.V."/>
            <person name="Nagy L.G."/>
            <person name="Martin F."/>
            <person name="Kauserud H."/>
        </authorList>
    </citation>
    <scope>NUCLEOTIDE SEQUENCE</scope>
    <source>
        <strain evidence="2">CBHHK002</strain>
    </source>
</reference>
<comment type="caution">
    <text evidence="2">The sequence shown here is derived from an EMBL/GenBank/DDBJ whole genome shotgun (WGS) entry which is preliminary data.</text>
</comment>
<feature type="non-terminal residue" evidence="2">
    <location>
        <position position="80"/>
    </location>
</feature>
<gene>
    <name evidence="2" type="ORF">DFH08DRAFT_650506</name>
</gene>
<proteinExistence type="predicted"/>
<protein>
    <recommendedName>
        <fullName evidence="1">DUF7330 domain-containing protein</fullName>
    </recommendedName>
</protein>
<organism evidence="2 3">
    <name type="scientific">Mycena albidolilacea</name>
    <dbReference type="NCBI Taxonomy" id="1033008"/>
    <lineage>
        <taxon>Eukaryota</taxon>
        <taxon>Fungi</taxon>
        <taxon>Dikarya</taxon>
        <taxon>Basidiomycota</taxon>
        <taxon>Agaricomycotina</taxon>
        <taxon>Agaricomycetes</taxon>
        <taxon>Agaricomycetidae</taxon>
        <taxon>Agaricales</taxon>
        <taxon>Marasmiineae</taxon>
        <taxon>Mycenaceae</taxon>
        <taxon>Mycena</taxon>
    </lineage>
</organism>
<keyword evidence="3" id="KW-1185">Reference proteome</keyword>